<dbReference type="EMBL" id="CP036280">
    <property type="protein sequence ID" value="QDU71378.1"/>
    <property type="molecule type" value="Genomic_DNA"/>
</dbReference>
<keyword evidence="5" id="KW-0012">Acyltransferase</keyword>
<proteinExistence type="predicted"/>
<organism evidence="5 6">
    <name type="scientific">Mucisphaera calidilacus</name>
    <dbReference type="NCBI Taxonomy" id="2527982"/>
    <lineage>
        <taxon>Bacteria</taxon>
        <taxon>Pseudomonadati</taxon>
        <taxon>Planctomycetota</taxon>
        <taxon>Phycisphaerae</taxon>
        <taxon>Phycisphaerales</taxon>
        <taxon>Phycisphaeraceae</taxon>
        <taxon>Mucisphaera</taxon>
    </lineage>
</organism>
<evidence type="ECO:0000259" key="4">
    <source>
        <dbReference type="Pfam" id="PF00155"/>
    </source>
</evidence>
<dbReference type="PANTHER" id="PTHR13693">
    <property type="entry name" value="CLASS II AMINOTRANSFERASE/8-AMINO-7-OXONONANOATE SYNTHASE"/>
    <property type="match status" value="1"/>
</dbReference>
<dbReference type="AlphaFoldDB" id="A0A518BWN1"/>
<dbReference type="InterPro" id="IPR015422">
    <property type="entry name" value="PyrdxlP-dep_Trfase_small"/>
</dbReference>
<dbReference type="Proteomes" id="UP000320386">
    <property type="component" value="Chromosome"/>
</dbReference>
<protein>
    <submittedName>
        <fullName evidence="5">8-amino-7-oxononanoate synthase 2</fullName>
        <ecNumber evidence="5">2.3.1.47</ecNumber>
    </submittedName>
</protein>
<keyword evidence="6" id="KW-1185">Reference proteome</keyword>
<dbReference type="Pfam" id="PF00155">
    <property type="entry name" value="Aminotran_1_2"/>
    <property type="match status" value="1"/>
</dbReference>
<dbReference type="SUPFAM" id="SSF53383">
    <property type="entry name" value="PLP-dependent transferases"/>
    <property type="match status" value="1"/>
</dbReference>
<dbReference type="KEGG" id="mcad:Pan265_12270"/>
<dbReference type="GO" id="GO:0030170">
    <property type="term" value="F:pyridoxal phosphate binding"/>
    <property type="evidence" value="ECO:0007669"/>
    <property type="project" value="InterPro"/>
</dbReference>
<dbReference type="InterPro" id="IPR015424">
    <property type="entry name" value="PyrdxlP-dep_Trfase"/>
</dbReference>
<sequence>MNPNDNPLHQQLQSDLNHLRDQNLLRSLRTLDAAGPLITRDGRQLINLASNDYLGLSQHPRLIQAAQTAAASFGVGSGASRLVAGHLQPHHDAEHAFADFKHAQAALILGSGYLANHALLTAIADTDDLILFDKLSHASIIDAARAANATARSFPHGDLQRLDQLLTRLGPDARHRFIVTDSVFSMDGDAADLPALADLADQHHAHLIVDEAHGTGVLGNTGAGLTEQQDVTHRCLAIVSTASKALGSQGGIITGSRTLIDTLINRARSLIYTTAPPPAQAALITEALSILRDEPHHQQRLNTITRHVRTTLTDRGWQLPELAPDCPTPIIPLIVSDTDKALALARHLEHHHILAPAIRPPTVAPGTARVRLSLRADLTDHHIEQLLTTLGPKPS</sequence>
<feature type="domain" description="Aminotransferase class I/classII large" evidence="4">
    <location>
        <begin position="44"/>
        <end position="389"/>
    </location>
</feature>
<dbReference type="InterPro" id="IPR050087">
    <property type="entry name" value="AON_synthase_class-II"/>
</dbReference>
<dbReference type="EC" id="2.3.1.47" evidence="5"/>
<dbReference type="GO" id="GO:0008710">
    <property type="term" value="F:8-amino-7-oxononanoate synthase activity"/>
    <property type="evidence" value="ECO:0007669"/>
    <property type="project" value="UniProtKB-EC"/>
</dbReference>
<evidence type="ECO:0000313" key="6">
    <source>
        <dbReference type="Proteomes" id="UP000320386"/>
    </source>
</evidence>
<name>A0A518BWN1_9BACT</name>
<dbReference type="InterPro" id="IPR015421">
    <property type="entry name" value="PyrdxlP-dep_Trfase_major"/>
</dbReference>
<dbReference type="Gene3D" id="3.90.1150.10">
    <property type="entry name" value="Aspartate Aminotransferase, domain 1"/>
    <property type="match status" value="1"/>
</dbReference>
<dbReference type="Gene3D" id="3.40.640.10">
    <property type="entry name" value="Type I PLP-dependent aspartate aminotransferase-like (Major domain)"/>
    <property type="match status" value="1"/>
</dbReference>
<keyword evidence="2 5" id="KW-0808">Transferase</keyword>
<dbReference type="PANTHER" id="PTHR13693:SF100">
    <property type="entry name" value="8-AMINO-7-OXONONANOATE SYNTHASE"/>
    <property type="match status" value="1"/>
</dbReference>
<evidence type="ECO:0000256" key="2">
    <source>
        <dbReference type="ARBA" id="ARBA00022679"/>
    </source>
</evidence>
<evidence type="ECO:0000256" key="3">
    <source>
        <dbReference type="ARBA" id="ARBA00022898"/>
    </source>
</evidence>
<reference evidence="5 6" key="1">
    <citation type="submission" date="2019-02" db="EMBL/GenBank/DDBJ databases">
        <title>Deep-cultivation of Planctomycetes and their phenomic and genomic characterization uncovers novel biology.</title>
        <authorList>
            <person name="Wiegand S."/>
            <person name="Jogler M."/>
            <person name="Boedeker C."/>
            <person name="Pinto D."/>
            <person name="Vollmers J."/>
            <person name="Rivas-Marin E."/>
            <person name="Kohn T."/>
            <person name="Peeters S.H."/>
            <person name="Heuer A."/>
            <person name="Rast P."/>
            <person name="Oberbeckmann S."/>
            <person name="Bunk B."/>
            <person name="Jeske O."/>
            <person name="Meyerdierks A."/>
            <person name="Storesund J.E."/>
            <person name="Kallscheuer N."/>
            <person name="Luecker S."/>
            <person name="Lage O.M."/>
            <person name="Pohl T."/>
            <person name="Merkel B.J."/>
            <person name="Hornburger P."/>
            <person name="Mueller R.-W."/>
            <person name="Bruemmer F."/>
            <person name="Labrenz M."/>
            <person name="Spormann A.M."/>
            <person name="Op den Camp H."/>
            <person name="Overmann J."/>
            <person name="Amann R."/>
            <person name="Jetten M.S.M."/>
            <person name="Mascher T."/>
            <person name="Medema M.H."/>
            <person name="Devos D.P."/>
            <person name="Kaster A.-K."/>
            <person name="Ovreas L."/>
            <person name="Rohde M."/>
            <person name="Galperin M.Y."/>
            <person name="Jogler C."/>
        </authorList>
    </citation>
    <scope>NUCLEOTIDE SEQUENCE [LARGE SCALE GENOMIC DNA]</scope>
    <source>
        <strain evidence="5 6">Pan265</strain>
    </source>
</reference>
<evidence type="ECO:0000313" key="5">
    <source>
        <dbReference type="EMBL" id="QDU71378.1"/>
    </source>
</evidence>
<comment type="cofactor">
    <cofactor evidence="1">
        <name>pyridoxal 5'-phosphate</name>
        <dbReference type="ChEBI" id="CHEBI:597326"/>
    </cofactor>
</comment>
<evidence type="ECO:0000256" key="1">
    <source>
        <dbReference type="ARBA" id="ARBA00001933"/>
    </source>
</evidence>
<keyword evidence="3" id="KW-0663">Pyridoxal phosphate</keyword>
<dbReference type="RefSeq" id="WP_236254764.1">
    <property type="nucleotide sequence ID" value="NZ_CP036280.1"/>
</dbReference>
<gene>
    <name evidence="5" type="primary">bioF</name>
    <name evidence="5" type="ORF">Pan265_12270</name>
</gene>
<dbReference type="GO" id="GO:0009102">
    <property type="term" value="P:biotin biosynthetic process"/>
    <property type="evidence" value="ECO:0007669"/>
    <property type="project" value="TreeGrafter"/>
</dbReference>
<dbReference type="InterPro" id="IPR004839">
    <property type="entry name" value="Aminotransferase_I/II_large"/>
</dbReference>
<accession>A0A518BWN1</accession>